<dbReference type="RefSeq" id="WP_097132068.1">
    <property type="nucleotide sequence ID" value="NZ_OCNH01000010.1"/>
</dbReference>
<name>A0A286GVW4_9BACT</name>
<organism evidence="2 3">
    <name type="scientific">Spirosoma fluviale</name>
    <dbReference type="NCBI Taxonomy" id="1597977"/>
    <lineage>
        <taxon>Bacteria</taxon>
        <taxon>Pseudomonadati</taxon>
        <taxon>Bacteroidota</taxon>
        <taxon>Cytophagia</taxon>
        <taxon>Cytophagales</taxon>
        <taxon>Cytophagaceae</taxon>
        <taxon>Spirosoma</taxon>
    </lineage>
</organism>
<keyword evidence="1" id="KW-0812">Transmembrane</keyword>
<sequence>MKNLARFSAVLYFAAVFFVVFHNCGFQLRGLLQARFLVMLLMGALGFIALLKIIQEEPDESN</sequence>
<keyword evidence="3" id="KW-1185">Reference proteome</keyword>
<reference evidence="3" key="1">
    <citation type="submission" date="2017-09" db="EMBL/GenBank/DDBJ databases">
        <authorList>
            <person name="Varghese N."/>
            <person name="Submissions S."/>
        </authorList>
    </citation>
    <scope>NUCLEOTIDE SEQUENCE [LARGE SCALE GENOMIC DNA]</scope>
    <source>
        <strain evidence="3">DSM 29961</strain>
    </source>
</reference>
<feature type="transmembrane region" description="Helical" evidence="1">
    <location>
        <begin position="6"/>
        <end position="24"/>
    </location>
</feature>
<protein>
    <submittedName>
        <fullName evidence="2">Uncharacterized protein</fullName>
    </submittedName>
</protein>
<accession>A0A286GVW4</accession>
<dbReference type="AlphaFoldDB" id="A0A286GVW4"/>
<gene>
    <name evidence="2" type="ORF">SAMN06269250_0107</name>
</gene>
<dbReference type="EMBL" id="OCNH01000010">
    <property type="protein sequence ID" value="SOD99678.1"/>
    <property type="molecule type" value="Genomic_DNA"/>
</dbReference>
<feature type="transmembrane region" description="Helical" evidence="1">
    <location>
        <begin position="36"/>
        <end position="54"/>
    </location>
</feature>
<dbReference type="Proteomes" id="UP000219452">
    <property type="component" value="Unassembled WGS sequence"/>
</dbReference>
<evidence type="ECO:0000313" key="2">
    <source>
        <dbReference type="EMBL" id="SOD99678.1"/>
    </source>
</evidence>
<proteinExistence type="predicted"/>
<evidence type="ECO:0000256" key="1">
    <source>
        <dbReference type="SAM" id="Phobius"/>
    </source>
</evidence>
<keyword evidence="1" id="KW-0472">Membrane</keyword>
<keyword evidence="1" id="KW-1133">Transmembrane helix</keyword>
<evidence type="ECO:0000313" key="3">
    <source>
        <dbReference type="Proteomes" id="UP000219452"/>
    </source>
</evidence>